<dbReference type="Proteomes" id="UP000654075">
    <property type="component" value="Unassembled WGS sequence"/>
</dbReference>
<feature type="region of interest" description="Disordered" evidence="14">
    <location>
        <begin position="1"/>
        <end position="35"/>
    </location>
</feature>
<organism evidence="16 17">
    <name type="scientific">Polarella glacialis</name>
    <name type="common">Dinoflagellate</name>
    <dbReference type="NCBI Taxonomy" id="89957"/>
    <lineage>
        <taxon>Eukaryota</taxon>
        <taxon>Sar</taxon>
        <taxon>Alveolata</taxon>
        <taxon>Dinophyceae</taxon>
        <taxon>Suessiales</taxon>
        <taxon>Suessiaceae</taxon>
        <taxon>Polarella</taxon>
    </lineage>
</organism>
<keyword evidence="8" id="KW-0560">Oxidoreductase</keyword>
<evidence type="ECO:0000256" key="3">
    <source>
        <dbReference type="ARBA" id="ARBA00022516"/>
    </source>
</evidence>
<protein>
    <submittedName>
        <fullName evidence="16">Uncharacterized protein</fullName>
    </submittedName>
</protein>
<dbReference type="PANTHER" id="PTHR21257:SF31">
    <property type="entry name" value="DELTA(24(24(1)))-STEROL REDUCTASE ERG4"/>
    <property type="match status" value="1"/>
</dbReference>
<evidence type="ECO:0000256" key="15">
    <source>
        <dbReference type="SAM" id="Phobius"/>
    </source>
</evidence>
<keyword evidence="13" id="KW-0753">Steroid metabolism</keyword>
<dbReference type="GO" id="GO:0005789">
    <property type="term" value="C:endoplasmic reticulum membrane"/>
    <property type="evidence" value="ECO:0007669"/>
    <property type="project" value="TreeGrafter"/>
</dbReference>
<evidence type="ECO:0000256" key="13">
    <source>
        <dbReference type="ARBA" id="ARBA00023221"/>
    </source>
</evidence>
<keyword evidence="7 15" id="KW-1133">Transmembrane helix</keyword>
<dbReference type="AlphaFoldDB" id="A0A813GW27"/>
<reference evidence="16" key="1">
    <citation type="submission" date="2021-02" db="EMBL/GenBank/DDBJ databases">
        <authorList>
            <person name="Dougan E. K."/>
            <person name="Rhodes N."/>
            <person name="Thang M."/>
            <person name="Chan C."/>
        </authorList>
    </citation>
    <scope>NUCLEOTIDE SEQUENCE</scope>
</reference>
<dbReference type="InterPro" id="IPR001171">
    <property type="entry name" value="ERG24_DHCR-like"/>
</dbReference>
<evidence type="ECO:0000256" key="10">
    <source>
        <dbReference type="ARBA" id="ARBA00023098"/>
    </source>
</evidence>
<evidence type="ECO:0000313" key="17">
    <source>
        <dbReference type="Proteomes" id="UP000654075"/>
    </source>
</evidence>
<keyword evidence="9" id="KW-0756">Sterol biosynthesis</keyword>
<evidence type="ECO:0000256" key="1">
    <source>
        <dbReference type="ARBA" id="ARBA00004141"/>
    </source>
</evidence>
<dbReference type="OMA" id="QLPYFCN"/>
<evidence type="ECO:0000256" key="4">
    <source>
        <dbReference type="ARBA" id="ARBA00022692"/>
    </source>
</evidence>
<evidence type="ECO:0000256" key="7">
    <source>
        <dbReference type="ARBA" id="ARBA00022989"/>
    </source>
</evidence>
<comment type="subcellular location">
    <subcellularLocation>
        <location evidence="1">Membrane</location>
        <topology evidence="1">Multi-pass membrane protein</topology>
    </subcellularLocation>
</comment>
<accession>A0A813GW27</accession>
<evidence type="ECO:0000256" key="12">
    <source>
        <dbReference type="ARBA" id="ARBA00023166"/>
    </source>
</evidence>
<evidence type="ECO:0000256" key="5">
    <source>
        <dbReference type="ARBA" id="ARBA00022857"/>
    </source>
</evidence>
<evidence type="ECO:0000256" key="2">
    <source>
        <dbReference type="ARBA" id="ARBA00005402"/>
    </source>
</evidence>
<evidence type="ECO:0000256" key="11">
    <source>
        <dbReference type="ARBA" id="ARBA00023136"/>
    </source>
</evidence>
<feature type="transmembrane region" description="Helical" evidence="15">
    <location>
        <begin position="141"/>
        <end position="163"/>
    </location>
</feature>
<dbReference type="OrthoDB" id="5326588at2759"/>
<evidence type="ECO:0000256" key="14">
    <source>
        <dbReference type="SAM" id="MobiDB-lite"/>
    </source>
</evidence>
<keyword evidence="10" id="KW-0443">Lipid metabolism</keyword>
<keyword evidence="12" id="KW-1207">Sterol metabolism</keyword>
<keyword evidence="11 15" id="KW-0472">Membrane</keyword>
<feature type="transmembrane region" description="Helical" evidence="15">
    <location>
        <begin position="79"/>
        <end position="96"/>
    </location>
</feature>
<name>A0A813GW27_POLGL</name>
<keyword evidence="6" id="KW-0752">Steroid biosynthesis</keyword>
<evidence type="ECO:0000313" key="16">
    <source>
        <dbReference type="EMBL" id="CAE8627982.1"/>
    </source>
</evidence>
<feature type="transmembrane region" description="Helical" evidence="15">
    <location>
        <begin position="288"/>
        <end position="306"/>
    </location>
</feature>
<feature type="compositionally biased region" description="Polar residues" evidence="14">
    <location>
        <begin position="1"/>
        <end position="16"/>
    </location>
</feature>
<dbReference type="Pfam" id="PF01222">
    <property type="entry name" value="ERG4_ERG24"/>
    <property type="match status" value="2"/>
</dbReference>
<dbReference type="GO" id="GO:0000246">
    <property type="term" value="F:Delta24(24-1) sterol reductase activity"/>
    <property type="evidence" value="ECO:0007669"/>
    <property type="project" value="TreeGrafter"/>
</dbReference>
<dbReference type="GO" id="GO:0006696">
    <property type="term" value="P:ergosterol biosynthetic process"/>
    <property type="evidence" value="ECO:0007669"/>
    <property type="project" value="TreeGrafter"/>
</dbReference>
<sequence>ATATTRPKAATSVSKEQVSKVEANNKLQEKTHAKEETREFGGTLGTLFIAVSSHMLMFYMASSLYGSDVSLYIPTTRSLTWFVGYHISQVLLARVMPGVTVKTNGLVYLCNGYSSFFATFAGAGALHYAEVFDITILVKEYPAFLTTAILLGDIYAVLMHLCYARGWELISFYDFFIGLGVHPRIGKVVDIKMVAETRVSWNLLLLISVGCWVQSARELGSFCNPSAFMASKYQARKAGLYTGISRQLHHSLAEPRLHQVLAHLLYANACAKGEHFIPYTWDITTEKFGWMLCWWNLAGVPLLYCYQPLFLLKHSWAGLVLPPMPAVYYGCLSVALLLAYWMWDETNYQKCYFKAEMRGELLAPRNLFPTFRHVENPKYIKCDQGLLLIDGWYGKARKFHYTCDTVMALVWGLSCGFSSVLPYARCQEKYGESWQKYLKAVPYRFIPGVW</sequence>
<feature type="transmembrane region" description="Helical" evidence="15">
    <location>
        <begin position="326"/>
        <end position="343"/>
    </location>
</feature>
<dbReference type="EMBL" id="CAJNNV010029310">
    <property type="protein sequence ID" value="CAE8627982.1"/>
    <property type="molecule type" value="Genomic_DNA"/>
</dbReference>
<evidence type="ECO:0000256" key="9">
    <source>
        <dbReference type="ARBA" id="ARBA00023011"/>
    </source>
</evidence>
<evidence type="ECO:0000256" key="6">
    <source>
        <dbReference type="ARBA" id="ARBA00022955"/>
    </source>
</evidence>
<comment type="similarity">
    <text evidence="2">Belongs to the ERG4/ERG24 family.</text>
</comment>
<gene>
    <name evidence="16" type="ORF">PGLA1383_LOCUS44678</name>
</gene>
<proteinExistence type="inferred from homology"/>
<keyword evidence="4 15" id="KW-0812">Transmembrane</keyword>
<keyword evidence="5" id="KW-0521">NADP</keyword>
<keyword evidence="3" id="KW-0444">Lipid biosynthesis</keyword>
<comment type="caution">
    <text evidence="16">The sequence shown here is derived from an EMBL/GenBank/DDBJ whole genome shotgun (WGS) entry which is preliminary data.</text>
</comment>
<feature type="transmembrane region" description="Helical" evidence="15">
    <location>
        <begin position="40"/>
        <end position="59"/>
    </location>
</feature>
<dbReference type="PANTHER" id="PTHR21257">
    <property type="entry name" value="DELTA(14)-STEROL REDUCTASE"/>
    <property type="match status" value="1"/>
</dbReference>
<keyword evidence="17" id="KW-1185">Reference proteome</keyword>
<feature type="transmembrane region" description="Helical" evidence="15">
    <location>
        <begin position="108"/>
        <end position="129"/>
    </location>
</feature>
<feature type="non-terminal residue" evidence="16">
    <location>
        <position position="450"/>
    </location>
</feature>
<evidence type="ECO:0000256" key="8">
    <source>
        <dbReference type="ARBA" id="ARBA00023002"/>
    </source>
</evidence>